<evidence type="ECO:0000256" key="1">
    <source>
        <dbReference type="ARBA" id="ARBA00000185"/>
    </source>
</evidence>
<dbReference type="InterPro" id="IPR013049">
    <property type="entry name" value="Spo11/TopoVI_A_N"/>
</dbReference>
<comment type="subcellular location">
    <subcellularLocation>
        <location evidence="3">Nucleus</location>
    </subcellularLocation>
</comment>
<evidence type="ECO:0000256" key="7">
    <source>
        <dbReference type="ARBA" id="ARBA00022842"/>
    </source>
</evidence>
<feature type="active site" description="O-(5'-phospho-DNA)-tyrosine intermediate" evidence="12">
    <location>
        <position position="184"/>
    </location>
</feature>
<dbReference type="GO" id="GO:0003918">
    <property type="term" value="F:DNA topoisomerase type II (double strand cut, ATP-hydrolyzing) activity"/>
    <property type="evidence" value="ECO:0007669"/>
    <property type="project" value="UniProtKB-UniRule"/>
</dbReference>
<evidence type="ECO:0000256" key="8">
    <source>
        <dbReference type="ARBA" id="ARBA00023029"/>
    </source>
</evidence>
<feature type="domain" description="Spo11/DNA topoisomerase VI subunit A N-terminal" evidence="14">
    <location>
        <begin position="155"/>
        <end position="216"/>
    </location>
</feature>
<evidence type="ECO:0000256" key="2">
    <source>
        <dbReference type="ARBA" id="ARBA00001946"/>
    </source>
</evidence>
<evidence type="ECO:0000256" key="11">
    <source>
        <dbReference type="ARBA" id="ARBA00023242"/>
    </source>
</evidence>
<comment type="cofactor">
    <cofactor evidence="2">
        <name>Mg(2+)</name>
        <dbReference type="ChEBI" id="CHEBI:18420"/>
    </cofactor>
</comment>
<keyword evidence="6" id="KW-0479">Metal-binding</keyword>
<dbReference type="GO" id="GO:0000706">
    <property type="term" value="P:meiotic DNA double-strand break processing"/>
    <property type="evidence" value="ECO:0007669"/>
    <property type="project" value="TreeGrafter"/>
</dbReference>
<dbReference type="EC" id="5.6.2.2" evidence="5"/>
<dbReference type="GO" id="GO:0007131">
    <property type="term" value="P:reciprocal meiotic recombination"/>
    <property type="evidence" value="ECO:0007669"/>
    <property type="project" value="TreeGrafter"/>
</dbReference>
<name>A0A9X0AZ04_9HELO</name>
<dbReference type="InterPro" id="IPR034136">
    <property type="entry name" value="TOPRIM_Topo6A/Spo11"/>
</dbReference>
<dbReference type="InterPro" id="IPR036388">
    <property type="entry name" value="WH-like_DNA-bd_sf"/>
</dbReference>
<keyword evidence="17" id="KW-1185">Reference proteome</keyword>
<dbReference type="PRINTS" id="PR01550">
    <property type="entry name" value="TOP6AFAMILY"/>
</dbReference>
<evidence type="ECO:0000259" key="15">
    <source>
        <dbReference type="Pfam" id="PF21180"/>
    </source>
</evidence>
<evidence type="ECO:0000313" key="17">
    <source>
        <dbReference type="Proteomes" id="UP001152300"/>
    </source>
</evidence>
<dbReference type="InterPro" id="IPR002815">
    <property type="entry name" value="Spo11/TopoVI_A"/>
</dbReference>
<dbReference type="Gene3D" id="1.10.10.10">
    <property type="entry name" value="Winged helix-like DNA-binding domain superfamily/Winged helix DNA-binding domain"/>
    <property type="match status" value="1"/>
</dbReference>
<dbReference type="Pfam" id="PF21180">
    <property type="entry name" value="TOP6A-Spo11_Toprim"/>
    <property type="match status" value="1"/>
</dbReference>
<dbReference type="Proteomes" id="UP001152300">
    <property type="component" value="Unassembled WGS sequence"/>
</dbReference>
<dbReference type="PRINTS" id="PR01551">
    <property type="entry name" value="SPO11HOMOLOG"/>
</dbReference>
<dbReference type="GO" id="GO:0003677">
    <property type="term" value="F:DNA binding"/>
    <property type="evidence" value="ECO:0007669"/>
    <property type="project" value="UniProtKB-UniRule"/>
</dbReference>
<dbReference type="GO" id="GO:0042138">
    <property type="term" value="P:meiotic DNA double-strand break formation"/>
    <property type="evidence" value="ECO:0007669"/>
    <property type="project" value="InterPro"/>
</dbReference>
<feature type="domain" description="Topoisomerase 6 subunit A/Spo11 TOPRIM" evidence="15">
    <location>
        <begin position="266"/>
        <end position="426"/>
    </location>
</feature>
<evidence type="ECO:0000256" key="5">
    <source>
        <dbReference type="ARBA" id="ARBA00012895"/>
    </source>
</evidence>
<dbReference type="GO" id="GO:0046872">
    <property type="term" value="F:metal ion binding"/>
    <property type="evidence" value="ECO:0007669"/>
    <property type="project" value="UniProtKB-KW"/>
</dbReference>
<sequence>MDFDLLQDILKDASYSSSQLLHNLPSSRLISETRFVDHSDHSDHSDHRQFAISHDAAHSNNTSLSTSPTSTPVKSENFDPENISVSSYQAGSAISKIEEIYEAMTDCIIGRRKQFSFDLKSRNLSLRNATEDNRELPISRSRVVQFPNASPREAWKFTALLRIVTLSHEALVTGNIITKRDMYYRDPELFTKQAIVDSFVDDIAYTLGLKRDAMNVVAAAKGLVAGSFAIRRRNKSVIDYSTAADSQLVPWVREIEEIDLSQVKWILVIEKEATFRTLAEKRYWEYSVSGKGILLTAKGYPDIQSRQFVHYLAEHHPLIPIYALVDFDPDGIGIMSTYKHGSVALAHENEDLSVPSIRWLGLKSTDMMQGGEEDEGLLKLTKRDRRLAVRMLQRDVCLDNGVEKEWRRQLQIMLMLNTKAEIQVIGNGDLLETWLNGELGKQTNRAEVS</sequence>
<keyword evidence="10 12" id="KW-0413">Isomerase</keyword>
<dbReference type="OrthoDB" id="5377392at2759"/>
<comment type="catalytic activity">
    <reaction evidence="1 12">
        <text>ATP-dependent breakage, passage and rejoining of double-stranded DNA.</text>
        <dbReference type="EC" id="5.6.2.2"/>
    </reaction>
</comment>
<reference evidence="16" key="1">
    <citation type="submission" date="2022-11" db="EMBL/GenBank/DDBJ databases">
        <title>Genome Resource of Sclerotinia nivalis Strain SnTB1, a Plant Pathogen Isolated from American Ginseng.</title>
        <authorList>
            <person name="Fan S."/>
        </authorList>
    </citation>
    <scope>NUCLEOTIDE SEQUENCE</scope>
    <source>
        <strain evidence="16">SnTB1</strain>
    </source>
</reference>
<dbReference type="Pfam" id="PF04406">
    <property type="entry name" value="TP6A_N"/>
    <property type="match status" value="1"/>
</dbReference>
<evidence type="ECO:0000256" key="4">
    <source>
        <dbReference type="ARBA" id="ARBA00006559"/>
    </source>
</evidence>
<dbReference type="PANTHER" id="PTHR10848:SF0">
    <property type="entry name" value="MEIOTIC RECOMBINATION PROTEIN SPO11"/>
    <property type="match status" value="1"/>
</dbReference>
<gene>
    <name evidence="16" type="ORF">OCU04_001315</name>
</gene>
<evidence type="ECO:0000256" key="10">
    <source>
        <dbReference type="ARBA" id="ARBA00023235"/>
    </source>
</evidence>
<evidence type="ECO:0000259" key="14">
    <source>
        <dbReference type="Pfam" id="PF04406"/>
    </source>
</evidence>
<evidence type="ECO:0000256" key="9">
    <source>
        <dbReference type="ARBA" id="ARBA00023125"/>
    </source>
</evidence>
<keyword evidence="7" id="KW-0460">Magnesium</keyword>
<protein>
    <recommendedName>
        <fullName evidence="5">DNA topoisomerase (ATP-hydrolyzing)</fullName>
        <ecNumber evidence="5">5.6.2.2</ecNumber>
    </recommendedName>
</protein>
<evidence type="ECO:0000256" key="12">
    <source>
        <dbReference type="PROSITE-ProRule" id="PRU01385"/>
    </source>
</evidence>
<feature type="compositionally biased region" description="Low complexity" evidence="13">
    <location>
        <begin position="59"/>
        <end position="72"/>
    </location>
</feature>
<proteinExistence type="inferred from homology"/>
<evidence type="ECO:0000256" key="6">
    <source>
        <dbReference type="ARBA" id="ARBA00022723"/>
    </source>
</evidence>
<dbReference type="SUPFAM" id="SSF56726">
    <property type="entry name" value="DNA topoisomerase IV, alpha subunit"/>
    <property type="match status" value="1"/>
</dbReference>
<dbReference type="GO" id="GO:0000228">
    <property type="term" value="C:nuclear chromosome"/>
    <property type="evidence" value="ECO:0007669"/>
    <property type="project" value="TreeGrafter"/>
</dbReference>
<dbReference type="FunFam" id="3.40.1360.10:FF:000018">
    <property type="entry name" value="Type II DNA topoisomerase VI subunit A"/>
    <property type="match status" value="1"/>
</dbReference>
<dbReference type="InterPro" id="IPR013048">
    <property type="entry name" value="Meiotic_Spo11"/>
</dbReference>
<comment type="caution">
    <text evidence="16">The sequence shown here is derived from an EMBL/GenBank/DDBJ whole genome shotgun (WGS) entry which is preliminary data.</text>
</comment>
<dbReference type="PANTHER" id="PTHR10848">
    <property type="entry name" value="MEIOTIC RECOMBINATION PROTEIN SPO11"/>
    <property type="match status" value="1"/>
</dbReference>
<dbReference type="Gene3D" id="3.40.1360.10">
    <property type="match status" value="1"/>
</dbReference>
<keyword evidence="11" id="KW-0539">Nucleus</keyword>
<evidence type="ECO:0000256" key="3">
    <source>
        <dbReference type="ARBA" id="ARBA00004123"/>
    </source>
</evidence>
<dbReference type="PROSITE" id="PS52041">
    <property type="entry name" value="TOPO_IIB"/>
    <property type="match status" value="1"/>
</dbReference>
<organism evidence="16 17">
    <name type="scientific">Sclerotinia nivalis</name>
    <dbReference type="NCBI Taxonomy" id="352851"/>
    <lineage>
        <taxon>Eukaryota</taxon>
        <taxon>Fungi</taxon>
        <taxon>Dikarya</taxon>
        <taxon>Ascomycota</taxon>
        <taxon>Pezizomycotina</taxon>
        <taxon>Leotiomycetes</taxon>
        <taxon>Helotiales</taxon>
        <taxon>Sclerotiniaceae</taxon>
        <taxon>Sclerotinia</taxon>
    </lineage>
</organism>
<dbReference type="EMBL" id="JAPEIS010000001">
    <property type="protein sequence ID" value="KAJ8070958.1"/>
    <property type="molecule type" value="Genomic_DNA"/>
</dbReference>
<dbReference type="CDD" id="cd00223">
    <property type="entry name" value="TOPRIM_TopoIIB_SPO"/>
    <property type="match status" value="1"/>
</dbReference>
<dbReference type="AlphaFoldDB" id="A0A9X0AZ04"/>
<dbReference type="InterPro" id="IPR036078">
    <property type="entry name" value="Spo11/TopoVI_A_sf"/>
</dbReference>
<comment type="similarity">
    <text evidence="4 12">Belongs to the TOP6A family.</text>
</comment>
<keyword evidence="8 12" id="KW-0799">Topoisomerase</keyword>
<keyword evidence="9 12" id="KW-0238">DNA-binding</keyword>
<evidence type="ECO:0000313" key="16">
    <source>
        <dbReference type="EMBL" id="KAJ8070958.1"/>
    </source>
</evidence>
<feature type="region of interest" description="Disordered" evidence="13">
    <location>
        <begin position="55"/>
        <end position="75"/>
    </location>
</feature>
<evidence type="ECO:0000256" key="13">
    <source>
        <dbReference type="SAM" id="MobiDB-lite"/>
    </source>
</evidence>
<accession>A0A9X0AZ04</accession>
<dbReference type="GO" id="GO:0005524">
    <property type="term" value="F:ATP binding"/>
    <property type="evidence" value="ECO:0007669"/>
    <property type="project" value="InterPro"/>
</dbReference>